<dbReference type="Gene3D" id="3.30.200.20">
    <property type="entry name" value="Phosphorylase Kinase, domain 1"/>
    <property type="match status" value="1"/>
</dbReference>
<feature type="domain" description="Protein kinase" evidence="13">
    <location>
        <begin position="6"/>
        <end position="284"/>
    </location>
</feature>
<keyword evidence="8" id="KW-1015">Disulfide bond</keyword>
<dbReference type="InterPro" id="IPR021820">
    <property type="entry name" value="S-locus_recpt_kinase_C"/>
</dbReference>
<dbReference type="Pfam" id="PF07714">
    <property type="entry name" value="PK_Tyr_Ser-Thr"/>
    <property type="match status" value="1"/>
</dbReference>
<dbReference type="SUPFAM" id="SSF56112">
    <property type="entry name" value="Protein kinase-like (PK-like)"/>
    <property type="match status" value="1"/>
</dbReference>
<keyword evidence="5" id="KW-0547">Nucleotide-binding</keyword>
<reference evidence="14" key="1">
    <citation type="submission" date="2018-05" db="EMBL/GenBank/DDBJ databases">
        <title>Draft genome of Mucuna pruriens seed.</title>
        <authorList>
            <person name="Nnadi N.E."/>
            <person name="Vos R."/>
            <person name="Hasami M.H."/>
            <person name="Devisetty U.K."/>
            <person name="Aguiy J.C."/>
        </authorList>
    </citation>
    <scope>NUCLEOTIDE SEQUENCE [LARGE SCALE GENOMIC DNA]</scope>
    <source>
        <strain evidence="14">JCA_2017</strain>
    </source>
</reference>
<evidence type="ECO:0000256" key="11">
    <source>
        <dbReference type="ARBA" id="ARBA00048679"/>
    </source>
</evidence>
<evidence type="ECO:0000259" key="13">
    <source>
        <dbReference type="PROSITE" id="PS50011"/>
    </source>
</evidence>
<feature type="compositionally biased region" description="Low complexity" evidence="12">
    <location>
        <begin position="304"/>
        <end position="313"/>
    </location>
</feature>
<keyword evidence="2" id="KW-0723">Serine/threonine-protein kinase</keyword>
<dbReference type="GO" id="GO:0005524">
    <property type="term" value="F:ATP binding"/>
    <property type="evidence" value="ECO:0007669"/>
    <property type="project" value="UniProtKB-KW"/>
</dbReference>
<keyword evidence="7" id="KW-0067">ATP-binding</keyword>
<dbReference type="EC" id="2.7.11.1" evidence="1"/>
<keyword evidence="6" id="KW-0418">Kinase</keyword>
<evidence type="ECO:0000256" key="9">
    <source>
        <dbReference type="ARBA" id="ARBA00023180"/>
    </source>
</evidence>
<dbReference type="Proteomes" id="UP000257109">
    <property type="component" value="Unassembled WGS sequence"/>
</dbReference>
<dbReference type="InterPro" id="IPR011009">
    <property type="entry name" value="Kinase-like_dom_sf"/>
</dbReference>
<feature type="region of interest" description="Disordered" evidence="12">
    <location>
        <begin position="302"/>
        <end position="323"/>
    </location>
</feature>
<proteinExistence type="predicted"/>
<feature type="compositionally biased region" description="Polar residues" evidence="12">
    <location>
        <begin position="314"/>
        <end position="323"/>
    </location>
</feature>
<dbReference type="FunFam" id="3.30.200.20:FF:000195">
    <property type="entry name" value="G-type lectin S-receptor-like serine/threonine-protein kinase"/>
    <property type="match status" value="1"/>
</dbReference>
<feature type="non-terminal residue" evidence="14">
    <location>
        <position position="1"/>
    </location>
</feature>
<dbReference type="PROSITE" id="PS00108">
    <property type="entry name" value="PROTEIN_KINASE_ST"/>
    <property type="match status" value="1"/>
</dbReference>
<dbReference type="PROSITE" id="PS50011">
    <property type="entry name" value="PROTEIN_KINASE_DOM"/>
    <property type="match status" value="1"/>
</dbReference>
<feature type="non-terminal residue" evidence="14">
    <location>
        <position position="323"/>
    </location>
</feature>
<dbReference type="GO" id="GO:0005886">
    <property type="term" value="C:plasma membrane"/>
    <property type="evidence" value="ECO:0007669"/>
    <property type="project" value="TreeGrafter"/>
</dbReference>
<dbReference type="AlphaFoldDB" id="A0A371F644"/>
<evidence type="ECO:0000256" key="1">
    <source>
        <dbReference type="ARBA" id="ARBA00012513"/>
    </source>
</evidence>
<comment type="caution">
    <text evidence="14">The sequence shown here is derived from an EMBL/GenBank/DDBJ whole genome shotgun (WGS) entry which is preliminary data.</text>
</comment>
<sequence>NATNNFSIENKLGEGGFGPVYKGILVGGQEIAIKRLSRSSGQGMKEFRNEVILCAKLQHRNLVKVLGYCIEGEEKMLLYEYMPNKSLDLFLFDSTQSKLLNWPMRFNILNAIARGLLYLHQDSRLRIIHRDLKASNILLDNEMNPKISDFGLARMCGSDQVEGSTSIIVGTHGYMAPEYAIDGLFSIKSDVFSFGVLMLEMVSGKKNRAFTYQDHNHNLIDHAWRLWKEGTPEQLIDSCLENSCNIFEVVRCIQISLLCLQHHPEDRPNMISVVVMLTSKHALPQPKEYDFLIRRFSKEEDQSSNRQTSSSTNEVTVSILNAR</sequence>
<dbReference type="FunFam" id="1.10.510.10:FF:000060">
    <property type="entry name" value="G-type lectin S-receptor-like serine/threonine-protein kinase"/>
    <property type="match status" value="1"/>
</dbReference>
<evidence type="ECO:0000256" key="7">
    <source>
        <dbReference type="ARBA" id="ARBA00022840"/>
    </source>
</evidence>
<dbReference type="STRING" id="157652.A0A371F644"/>
<dbReference type="EMBL" id="QJKJ01010453">
    <property type="protein sequence ID" value="RDX73633.1"/>
    <property type="molecule type" value="Genomic_DNA"/>
</dbReference>
<dbReference type="GO" id="GO:0004674">
    <property type="term" value="F:protein serine/threonine kinase activity"/>
    <property type="evidence" value="ECO:0007669"/>
    <property type="project" value="UniProtKB-KW"/>
</dbReference>
<dbReference type="InterPro" id="IPR000719">
    <property type="entry name" value="Prot_kinase_dom"/>
</dbReference>
<gene>
    <name evidence="14" type="ORF">CR513_46728</name>
</gene>
<evidence type="ECO:0000256" key="8">
    <source>
        <dbReference type="ARBA" id="ARBA00023157"/>
    </source>
</evidence>
<name>A0A371F644_MUCPR</name>
<dbReference type="OrthoDB" id="4062651at2759"/>
<evidence type="ECO:0000256" key="12">
    <source>
        <dbReference type="SAM" id="MobiDB-lite"/>
    </source>
</evidence>
<evidence type="ECO:0000256" key="4">
    <source>
        <dbReference type="ARBA" id="ARBA00022729"/>
    </source>
</evidence>
<dbReference type="GO" id="GO:0030246">
    <property type="term" value="F:carbohydrate binding"/>
    <property type="evidence" value="ECO:0007669"/>
    <property type="project" value="UniProtKB-KW"/>
</dbReference>
<dbReference type="PANTHER" id="PTHR27002:SF853">
    <property type="entry name" value="CYSTEINE-RICH RLK (RECEPTOR-LIKE KINASE) PROTEIN"/>
    <property type="match status" value="1"/>
</dbReference>
<dbReference type="CDD" id="cd14066">
    <property type="entry name" value="STKc_IRAK"/>
    <property type="match status" value="1"/>
</dbReference>
<evidence type="ECO:0000256" key="2">
    <source>
        <dbReference type="ARBA" id="ARBA00022527"/>
    </source>
</evidence>
<evidence type="ECO:0000256" key="6">
    <source>
        <dbReference type="ARBA" id="ARBA00022777"/>
    </source>
</evidence>
<evidence type="ECO:0000256" key="10">
    <source>
        <dbReference type="ARBA" id="ARBA00047899"/>
    </source>
</evidence>
<evidence type="ECO:0000313" key="15">
    <source>
        <dbReference type="Proteomes" id="UP000257109"/>
    </source>
</evidence>
<dbReference type="SMART" id="SM00220">
    <property type="entry name" value="S_TKc"/>
    <property type="match status" value="1"/>
</dbReference>
<keyword evidence="15" id="KW-1185">Reference proteome</keyword>
<dbReference type="Pfam" id="PF11883">
    <property type="entry name" value="DUF3403"/>
    <property type="match status" value="1"/>
</dbReference>
<accession>A0A371F644</accession>
<keyword evidence="9" id="KW-0325">Glycoprotein</keyword>
<dbReference type="Gene3D" id="1.10.510.10">
    <property type="entry name" value="Transferase(Phosphotransferase) domain 1"/>
    <property type="match status" value="1"/>
</dbReference>
<comment type="catalytic activity">
    <reaction evidence="11">
        <text>L-seryl-[protein] + ATP = O-phospho-L-seryl-[protein] + ADP + H(+)</text>
        <dbReference type="Rhea" id="RHEA:17989"/>
        <dbReference type="Rhea" id="RHEA-COMP:9863"/>
        <dbReference type="Rhea" id="RHEA-COMP:11604"/>
        <dbReference type="ChEBI" id="CHEBI:15378"/>
        <dbReference type="ChEBI" id="CHEBI:29999"/>
        <dbReference type="ChEBI" id="CHEBI:30616"/>
        <dbReference type="ChEBI" id="CHEBI:83421"/>
        <dbReference type="ChEBI" id="CHEBI:456216"/>
        <dbReference type="EC" id="2.7.11.1"/>
    </reaction>
</comment>
<dbReference type="InterPro" id="IPR001245">
    <property type="entry name" value="Ser-Thr/Tyr_kinase_cat_dom"/>
</dbReference>
<evidence type="ECO:0000256" key="3">
    <source>
        <dbReference type="ARBA" id="ARBA00022679"/>
    </source>
</evidence>
<evidence type="ECO:0000256" key="5">
    <source>
        <dbReference type="ARBA" id="ARBA00022741"/>
    </source>
</evidence>
<protein>
    <recommendedName>
        <fullName evidence="1">non-specific serine/threonine protein kinase</fullName>
        <ecNumber evidence="1">2.7.11.1</ecNumber>
    </recommendedName>
</protein>
<comment type="catalytic activity">
    <reaction evidence="10">
        <text>L-threonyl-[protein] + ATP = O-phospho-L-threonyl-[protein] + ADP + H(+)</text>
        <dbReference type="Rhea" id="RHEA:46608"/>
        <dbReference type="Rhea" id="RHEA-COMP:11060"/>
        <dbReference type="Rhea" id="RHEA-COMP:11605"/>
        <dbReference type="ChEBI" id="CHEBI:15378"/>
        <dbReference type="ChEBI" id="CHEBI:30013"/>
        <dbReference type="ChEBI" id="CHEBI:30616"/>
        <dbReference type="ChEBI" id="CHEBI:61977"/>
        <dbReference type="ChEBI" id="CHEBI:456216"/>
        <dbReference type="EC" id="2.7.11.1"/>
    </reaction>
</comment>
<evidence type="ECO:0000313" key="14">
    <source>
        <dbReference type="EMBL" id="RDX73633.1"/>
    </source>
</evidence>
<dbReference type="PANTHER" id="PTHR27002">
    <property type="entry name" value="RECEPTOR-LIKE SERINE/THREONINE-PROTEIN KINASE SD1-8"/>
    <property type="match status" value="1"/>
</dbReference>
<keyword evidence="4" id="KW-0732">Signal</keyword>
<dbReference type="InterPro" id="IPR008271">
    <property type="entry name" value="Ser/Thr_kinase_AS"/>
</dbReference>
<keyword evidence="3" id="KW-0808">Transferase</keyword>
<organism evidence="14 15">
    <name type="scientific">Mucuna pruriens</name>
    <name type="common">Velvet bean</name>
    <name type="synonym">Dolichos pruriens</name>
    <dbReference type="NCBI Taxonomy" id="157652"/>
    <lineage>
        <taxon>Eukaryota</taxon>
        <taxon>Viridiplantae</taxon>
        <taxon>Streptophyta</taxon>
        <taxon>Embryophyta</taxon>
        <taxon>Tracheophyta</taxon>
        <taxon>Spermatophyta</taxon>
        <taxon>Magnoliopsida</taxon>
        <taxon>eudicotyledons</taxon>
        <taxon>Gunneridae</taxon>
        <taxon>Pentapetalae</taxon>
        <taxon>rosids</taxon>
        <taxon>fabids</taxon>
        <taxon>Fabales</taxon>
        <taxon>Fabaceae</taxon>
        <taxon>Papilionoideae</taxon>
        <taxon>50 kb inversion clade</taxon>
        <taxon>NPAAA clade</taxon>
        <taxon>indigoferoid/millettioid clade</taxon>
        <taxon>Phaseoleae</taxon>
        <taxon>Mucuna</taxon>
    </lineage>
</organism>